<evidence type="ECO:0000259" key="2">
    <source>
        <dbReference type="PROSITE" id="PS50191"/>
    </source>
</evidence>
<dbReference type="PANTHER" id="PTHR46818:SF1">
    <property type="entry name" value="CHROMOSOME UNDETERMINED SCAFFOLD_125, WHOLE GENOME SHOTGUN SEQUENCE"/>
    <property type="match status" value="1"/>
</dbReference>
<gene>
    <name evidence="3" type="ORF">SteCoe_31496</name>
</gene>
<dbReference type="InterPro" id="IPR001251">
    <property type="entry name" value="CRAL-TRIO_dom"/>
</dbReference>
<evidence type="ECO:0000313" key="3">
    <source>
        <dbReference type="EMBL" id="OMJ70500.1"/>
    </source>
</evidence>
<dbReference type="Gene3D" id="3.40.525.10">
    <property type="entry name" value="CRAL-TRIO lipid binding domain"/>
    <property type="match status" value="1"/>
</dbReference>
<feature type="region of interest" description="Disordered" evidence="1">
    <location>
        <begin position="413"/>
        <end position="448"/>
    </location>
</feature>
<dbReference type="OrthoDB" id="75724at2759"/>
<feature type="compositionally biased region" description="Polar residues" evidence="1">
    <location>
        <begin position="333"/>
        <end position="344"/>
    </location>
</feature>
<dbReference type="AlphaFoldDB" id="A0A1R2B1K6"/>
<evidence type="ECO:0000313" key="4">
    <source>
        <dbReference type="Proteomes" id="UP000187209"/>
    </source>
</evidence>
<reference evidence="3 4" key="1">
    <citation type="submission" date="2016-11" db="EMBL/GenBank/DDBJ databases">
        <title>The macronuclear genome of Stentor coeruleus: a giant cell with tiny introns.</title>
        <authorList>
            <person name="Slabodnick M."/>
            <person name="Ruby J.G."/>
            <person name="Reiff S.B."/>
            <person name="Swart E.C."/>
            <person name="Gosai S."/>
            <person name="Prabakaran S."/>
            <person name="Witkowska E."/>
            <person name="Larue G.E."/>
            <person name="Fisher S."/>
            <person name="Freeman R.M."/>
            <person name="Gunawardena J."/>
            <person name="Chu W."/>
            <person name="Stover N.A."/>
            <person name="Gregory B.D."/>
            <person name="Nowacki M."/>
            <person name="Derisi J."/>
            <person name="Roy S.W."/>
            <person name="Marshall W.F."/>
            <person name="Sood P."/>
        </authorList>
    </citation>
    <scope>NUCLEOTIDE SEQUENCE [LARGE SCALE GENOMIC DNA]</scope>
    <source>
        <strain evidence="3">WM001</strain>
    </source>
</reference>
<dbReference type="CDD" id="cd00170">
    <property type="entry name" value="SEC14"/>
    <property type="match status" value="1"/>
</dbReference>
<keyword evidence="4" id="KW-1185">Reference proteome</keyword>
<dbReference type="EMBL" id="MPUH01001081">
    <property type="protein sequence ID" value="OMJ70500.1"/>
    <property type="molecule type" value="Genomic_DNA"/>
</dbReference>
<name>A0A1R2B1K6_9CILI</name>
<dbReference type="Pfam" id="PF00650">
    <property type="entry name" value="CRAL_TRIO"/>
    <property type="match status" value="1"/>
</dbReference>
<feature type="compositionally biased region" description="Basic and acidic residues" evidence="1">
    <location>
        <begin position="417"/>
        <end position="433"/>
    </location>
</feature>
<feature type="region of interest" description="Disordered" evidence="1">
    <location>
        <begin position="381"/>
        <end position="400"/>
    </location>
</feature>
<dbReference type="SMART" id="SM00516">
    <property type="entry name" value="SEC14"/>
    <property type="match status" value="1"/>
</dbReference>
<feature type="compositionally biased region" description="Basic residues" evidence="1">
    <location>
        <begin position="347"/>
        <end position="356"/>
    </location>
</feature>
<feature type="region of interest" description="Disordered" evidence="1">
    <location>
        <begin position="333"/>
        <end position="356"/>
    </location>
</feature>
<sequence length="504" mass="58471">MSHDLIPIHVRVPPTANDYEPAPFIIFHGKGKNAQRFIFRDQKLSEFENEKLTRLEAELVKFKIDPYALHPNWTRNDVLRFCYGTGWKTRVAREGLTKYIAWHKTLMPNGYLSLFPRIEHLLKSGCLYIHGRDVHFRPIMILNFNRFDFKKYSVQDHVCMLSFILSYMIENMLLPGKVENWVVISDFEKHGFGDLSLSAIKQVMNVLTDNFRCRLGINYVVNPSKAVYYTWTCIKPFLDDVLIEKVKILNKQVPDELFTHCNPYQVEEKYGGKAPNTSVYWPPIMPAAPYTLDGLPVPVVEECKNKSFESQILVPSDNEPQYLRRSISINEKIQPSESGVSQDSKGNKKKKSRRRIRKEELAQIEDLDQEEIILEKNTKTKVQEAENKEEEHKLTEAEEEIEKQKQAKIERKKLREHRKEMRKKEKKLEKQKNIENASEIAQSKDTDNLKDSEADLAINDNLEDSPMGFHRLSNGISVENEKQEIGCGMCSGFPTIAGKKCSIF</sequence>
<dbReference type="PANTHER" id="PTHR46818">
    <property type="entry name" value="DOMAIN-CONTAINING PROTEIN, PUTATIVE-RELATED"/>
    <property type="match status" value="1"/>
</dbReference>
<accession>A0A1R2B1K6</accession>
<dbReference type="Proteomes" id="UP000187209">
    <property type="component" value="Unassembled WGS sequence"/>
</dbReference>
<organism evidence="3 4">
    <name type="scientific">Stentor coeruleus</name>
    <dbReference type="NCBI Taxonomy" id="5963"/>
    <lineage>
        <taxon>Eukaryota</taxon>
        <taxon>Sar</taxon>
        <taxon>Alveolata</taxon>
        <taxon>Ciliophora</taxon>
        <taxon>Postciliodesmatophora</taxon>
        <taxon>Heterotrichea</taxon>
        <taxon>Heterotrichida</taxon>
        <taxon>Stentoridae</taxon>
        <taxon>Stentor</taxon>
    </lineage>
</organism>
<protein>
    <recommendedName>
        <fullName evidence="2">CRAL-TRIO domain-containing protein</fullName>
    </recommendedName>
</protein>
<comment type="caution">
    <text evidence="3">The sequence shown here is derived from an EMBL/GenBank/DDBJ whole genome shotgun (WGS) entry which is preliminary data.</text>
</comment>
<dbReference type="SUPFAM" id="SSF52087">
    <property type="entry name" value="CRAL/TRIO domain"/>
    <property type="match status" value="1"/>
</dbReference>
<proteinExistence type="predicted"/>
<feature type="domain" description="CRAL-TRIO" evidence="2">
    <location>
        <begin position="129"/>
        <end position="278"/>
    </location>
</feature>
<dbReference type="PROSITE" id="PS50191">
    <property type="entry name" value="CRAL_TRIO"/>
    <property type="match status" value="1"/>
</dbReference>
<evidence type="ECO:0000256" key="1">
    <source>
        <dbReference type="SAM" id="MobiDB-lite"/>
    </source>
</evidence>
<dbReference type="InterPro" id="IPR036865">
    <property type="entry name" value="CRAL-TRIO_dom_sf"/>
</dbReference>